<keyword evidence="4" id="KW-0677">Repeat</keyword>
<dbReference type="PROSITE" id="PS01187">
    <property type="entry name" value="EGF_CA"/>
    <property type="match status" value="1"/>
</dbReference>
<dbReference type="PROSITE" id="PS50026">
    <property type="entry name" value="EGF_3"/>
    <property type="match status" value="2"/>
</dbReference>
<feature type="non-terminal residue" evidence="9">
    <location>
        <position position="338"/>
    </location>
</feature>
<dbReference type="EMBL" id="CAUOFW020002086">
    <property type="protein sequence ID" value="CAK9150979.1"/>
    <property type="molecule type" value="Genomic_DNA"/>
</dbReference>
<comment type="caution">
    <text evidence="9">The sequence shown here is derived from an EMBL/GenBank/DDBJ whole genome shotgun (WGS) entry which is preliminary data.</text>
</comment>
<dbReference type="InterPro" id="IPR000152">
    <property type="entry name" value="EGF-type_Asp/Asn_hydroxyl_site"/>
</dbReference>
<dbReference type="PANTHER" id="PTHR33491">
    <property type="entry name" value="OSJNBA0016N04.9 PROTEIN"/>
    <property type="match status" value="1"/>
</dbReference>
<dbReference type="InterPro" id="IPR000742">
    <property type="entry name" value="EGF"/>
</dbReference>
<dbReference type="AlphaFoldDB" id="A0ABC8S1E6"/>
<dbReference type="FunFam" id="2.10.25.10:FF:000628">
    <property type="entry name" value="Wall-associated receptor kinase 2"/>
    <property type="match status" value="1"/>
</dbReference>
<keyword evidence="2 6" id="KW-0245">EGF-like domain</keyword>
<dbReference type="SUPFAM" id="SSF57196">
    <property type="entry name" value="EGF/Laminin"/>
    <property type="match status" value="1"/>
</dbReference>
<evidence type="ECO:0000256" key="1">
    <source>
        <dbReference type="ARBA" id="ARBA00004167"/>
    </source>
</evidence>
<evidence type="ECO:0000256" key="7">
    <source>
        <dbReference type="SAM" id="SignalP"/>
    </source>
</evidence>
<evidence type="ECO:0000313" key="9">
    <source>
        <dbReference type="EMBL" id="CAK9150979.1"/>
    </source>
</evidence>
<dbReference type="Gene3D" id="2.10.25.10">
    <property type="entry name" value="Laminin"/>
    <property type="match status" value="2"/>
</dbReference>
<gene>
    <name evidence="9" type="ORF">ILEXP_LOCUS19136</name>
</gene>
<dbReference type="InterPro" id="IPR001881">
    <property type="entry name" value="EGF-like_Ca-bd_dom"/>
</dbReference>
<dbReference type="GO" id="GO:0016020">
    <property type="term" value="C:membrane"/>
    <property type="evidence" value="ECO:0007669"/>
    <property type="project" value="UniProtKB-SubCell"/>
</dbReference>
<feature type="signal peptide" evidence="7">
    <location>
        <begin position="1"/>
        <end position="22"/>
    </location>
</feature>
<dbReference type="Proteomes" id="UP001642360">
    <property type="component" value="Unassembled WGS sequence"/>
</dbReference>
<evidence type="ECO:0000313" key="10">
    <source>
        <dbReference type="Proteomes" id="UP001642360"/>
    </source>
</evidence>
<dbReference type="Pfam" id="PF13947">
    <property type="entry name" value="GUB_WAK_bind"/>
    <property type="match status" value="1"/>
</dbReference>
<keyword evidence="3 7" id="KW-0732">Signal</keyword>
<evidence type="ECO:0000256" key="5">
    <source>
        <dbReference type="ARBA" id="ARBA00023157"/>
    </source>
</evidence>
<dbReference type="SMART" id="SM00179">
    <property type="entry name" value="EGF_CA"/>
    <property type="match status" value="1"/>
</dbReference>
<dbReference type="FunFam" id="2.10.25.10:FF:000038">
    <property type="entry name" value="Fibrillin 2"/>
    <property type="match status" value="1"/>
</dbReference>
<dbReference type="InterPro" id="IPR025287">
    <property type="entry name" value="WAK_GUB"/>
</dbReference>
<feature type="domain" description="EGF-like" evidence="8">
    <location>
        <begin position="293"/>
        <end position="329"/>
    </location>
</feature>
<evidence type="ECO:0000256" key="4">
    <source>
        <dbReference type="ARBA" id="ARBA00022737"/>
    </source>
</evidence>
<feature type="domain" description="EGF-like" evidence="8">
    <location>
        <begin position="250"/>
        <end position="292"/>
    </location>
</feature>
<proteinExistence type="predicted"/>
<name>A0ABC8S1E6_9AQUA</name>
<organism evidence="9 10">
    <name type="scientific">Ilex paraguariensis</name>
    <name type="common">yerba mate</name>
    <dbReference type="NCBI Taxonomy" id="185542"/>
    <lineage>
        <taxon>Eukaryota</taxon>
        <taxon>Viridiplantae</taxon>
        <taxon>Streptophyta</taxon>
        <taxon>Embryophyta</taxon>
        <taxon>Tracheophyta</taxon>
        <taxon>Spermatophyta</taxon>
        <taxon>Magnoliopsida</taxon>
        <taxon>eudicotyledons</taxon>
        <taxon>Gunneridae</taxon>
        <taxon>Pentapetalae</taxon>
        <taxon>asterids</taxon>
        <taxon>campanulids</taxon>
        <taxon>Aquifoliales</taxon>
        <taxon>Aquifoliaceae</taxon>
        <taxon>Ilex</taxon>
    </lineage>
</organism>
<comment type="caution">
    <text evidence="6">Lacks conserved residue(s) required for the propagation of feature annotation.</text>
</comment>
<reference evidence="9 10" key="1">
    <citation type="submission" date="2024-02" db="EMBL/GenBank/DDBJ databases">
        <authorList>
            <person name="Vignale AGUSTIN F."/>
            <person name="Sosa J E."/>
            <person name="Modenutti C."/>
        </authorList>
    </citation>
    <scope>NUCLEOTIDE SEQUENCE [LARGE SCALE GENOMIC DNA]</scope>
</reference>
<dbReference type="Pfam" id="PF07645">
    <property type="entry name" value="EGF_CA"/>
    <property type="match status" value="1"/>
</dbReference>
<dbReference type="CDD" id="cd00054">
    <property type="entry name" value="EGF_CA"/>
    <property type="match status" value="1"/>
</dbReference>
<dbReference type="SMART" id="SM00181">
    <property type="entry name" value="EGF"/>
    <property type="match status" value="2"/>
</dbReference>
<keyword evidence="5 6" id="KW-1015">Disulfide bond</keyword>
<protein>
    <recommendedName>
        <fullName evidence="8">EGF-like domain-containing protein</fullName>
    </recommendedName>
</protein>
<feature type="disulfide bond" evidence="6">
    <location>
        <begin position="258"/>
        <end position="275"/>
    </location>
</feature>
<sequence length="338" mass="37802">MGFHVRLVHFTLALVLSSTSTANRTTTVIAKPGCLNSCGNVSIPYPFGTTKDCYLNEQFLITCNSSFTPPKAFLTNSTINVTEISLLRGQLQIWHFIARDLYRQRDHVQVYNNEPWLSLSKFIISDTNKFTAVGCDTYAIVTFDRRNENYSITGCMSICNSIDNVDNGSCSGVGCCQIRIPKGVWSITMDLSSYYNYTKVSDFNSGSYAFVIQENEFNFTSNYLRELQNVHKLPLLVDWTIGNETCEMAQMNFTSYACKNNSKCYEPSTTSGYLCHCLAGYDGNPYLINGCQDIDECQNPSLNNCTFANRCNNTIGNYTCTCPKGYRGNGRKDGDGCV</sequence>
<evidence type="ECO:0000256" key="3">
    <source>
        <dbReference type="ARBA" id="ARBA00022729"/>
    </source>
</evidence>
<feature type="chain" id="PRO_5044755017" description="EGF-like domain-containing protein" evidence="7">
    <location>
        <begin position="23"/>
        <end position="338"/>
    </location>
</feature>
<evidence type="ECO:0000259" key="8">
    <source>
        <dbReference type="PROSITE" id="PS50026"/>
    </source>
</evidence>
<dbReference type="InterPro" id="IPR049883">
    <property type="entry name" value="NOTCH1_EGF-like"/>
</dbReference>
<evidence type="ECO:0000256" key="6">
    <source>
        <dbReference type="PROSITE-ProRule" id="PRU00076"/>
    </source>
</evidence>
<keyword evidence="10" id="KW-1185">Reference proteome</keyword>
<evidence type="ECO:0000256" key="2">
    <source>
        <dbReference type="ARBA" id="ARBA00022536"/>
    </source>
</evidence>
<dbReference type="PROSITE" id="PS00010">
    <property type="entry name" value="ASX_HYDROXYL"/>
    <property type="match status" value="1"/>
</dbReference>
<accession>A0ABC8S1E6</accession>
<dbReference type="InterPro" id="IPR018097">
    <property type="entry name" value="EGF_Ca-bd_CS"/>
</dbReference>
<comment type="subcellular location">
    <subcellularLocation>
        <location evidence="1">Membrane</location>
        <topology evidence="1">Single-pass membrane protein</topology>
    </subcellularLocation>
</comment>